<dbReference type="eggNOG" id="COG4584">
    <property type="taxonomic scope" value="Bacteria"/>
</dbReference>
<evidence type="ECO:0000313" key="1">
    <source>
        <dbReference type="EMBL" id="ERL09878.1"/>
    </source>
</evidence>
<accession>U2TUX8</accession>
<name>U2TUX8_9ACTN</name>
<keyword evidence="2" id="KW-1185">Reference proteome</keyword>
<evidence type="ECO:0000313" key="2">
    <source>
        <dbReference type="Proteomes" id="UP000016638"/>
    </source>
</evidence>
<dbReference type="RefSeq" id="WP_021725374.1">
    <property type="nucleotide sequence ID" value="NZ_AWEZ01000019.1"/>
</dbReference>
<proteinExistence type="predicted"/>
<organism evidence="1 2">
    <name type="scientific">Olsenella profusa F0195</name>
    <dbReference type="NCBI Taxonomy" id="1125712"/>
    <lineage>
        <taxon>Bacteria</taxon>
        <taxon>Bacillati</taxon>
        <taxon>Actinomycetota</taxon>
        <taxon>Coriobacteriia</taxon>
        <taxon>Coriobacteriales</taxon>
        <taxon>Atopobiaceae</taxon>
        <taxon>Olsenella</taxon>
    </lineage>
</organism>
<dbReference type="Proteomes" id="UP000016638">
    <property type="component" value="Unassembled WGS sequence"/>
</dbReference>
<sequence>MAYEGDFDGEEDLIGTIDRIERRRDAEPNGTTGLPPMVLLVRDEKEALRPVGNLRHLEGMVGDVSHRTVPGTMLVRAAGREWSVPRRCIGRRAKLLLMPGGQLVAGVAGRVVATHDTTVADRPSSYQEGHYVEAIAGKGRYEDQDIEEAARANLALLDRLGTVGGDR</sequence>
<comment type="caution">
    <text evidence="1">The sequence shown here is derived from an EMBL/GenBank/DDBJ whole genome shotgun (WGS) entry which is preliminary data.</text>
</comment>
<protein>
    <submittedName>
        <fullName evidence="1">Uncharacterized protein</fullName>
    </submittedName>
</protein>
<dbReference type="PATRIC" id="fig|1125712.3.peg.531"/>
<dbReference type="EMBL" id="AWEZ01000019">
    <property type="protein sequence ID" value="ERL09878.1"/>
    <property type="molecule type" value="Genomic_DNA"/>
</dbReference>
<reference evidence="1 2" key="1">
    <citation type="submission" date="2013-08" db="EMBL/GenBank/DDBJ databases">
        <authorList>
            <person name="Durkin A.S."/>
            <person name="Haft D.R."/>
            <person name="McCorrison J."/>
            <person name="Torralba M."/>
            <person name="Gillis M."/>
            <person name="Haft D.H."/>
            <person name="Methe B."/>
            <person name="Sutton G."/>
            <person name="Nelson K.E."/>
        </authorList>
    </citation>
    <scope>NUCLEOTIDE SEQUENCE [LARGE SCALE GENOMIC DNA]</scope>
    <source>
        <strain evidence="1 2">F0195</strain>
    </source>
</reference>
<dbReference type="AlphaFoldDB" id="U2TUX8"/>
<gene>
    <name evidence="1" type="ORF">HMPREF1316_2596</name>
</gene>
<dbReference type="STRING" id="1125712.HMPREF1316_2596"/>